<feature type="compositionally biased region" description="Polar residues" evidence="1">
    <location>
        <begin position="145"/>
        <end position="154"/>
    </location>
</feature>
<protein>
    <recommendedName>
        <fullName evidence="2">Chromatin assembly factor 1 subunit p150 N-terminal domain-containing protein</fullName>
    </recommendedName>
</protein>
<feature type="compositionally biased region" description="Polar residues" evidence="1">
    <location>
        <begin position="44"/>
        <end position="56"/>
    </location>
</feature>
<keyword evidence="4" id="KW-1185">Reference proteome</keyword>
<dbReference type="Proteomes" id="UP001345963">
    <property type="component" value="Unassembled WGS sequence"/>
</dbReference>
<feature type="compositionally biased region" description="Polar residues" evidence="1">
    <location>
        <begin position="1"/>
        <end position="16"/>
    </location>
</feature>
<evidence type="ECO:0000313" key="3">
    <source>
        <dbReference type="EMBL" id="MED6237952.1"/>
    </source>
</evidence>
<feature type="compositionally biased region" description="Basic and acidic residues" evidence="1">
    <location>
        <begin position="29"/>
        <end position="38"/>
    </location>
</feature>
<evidence type="ECO:0000256" key="1">
    <source>
        <dbReference type="SAM" id="MobiDB-lite"/>
    </source>
</evidence>
<evidence type="ECO:0000313" key="4">
    <source>
        <dbReference type="Proteomes" id="UP001345963"/>
    </source>
</evidence>
<dbReference type="Pfam" id="PF15557">
    <property type="entry name" value="CAF1-p150_N"/>
    <property type="match status" value="1"/>
</dbReference>
<dbReference type="EMBL" id="JAHUTI010019780">
    <property type="protein sequence ID" value="MED6237952.1"/>
    <property type="molecule type" value="Genomic_DNA"/>
</dbReference>
<feature type="compositionally biased region" description="Polar residues" evidence="1">
    <location>
        <begin position="171"/>
        <end position="180"/>
    </location>
</feature>
<name>A0ABU7AIG5_9TELE</name>
<feature type="compositionally biased region" description="Low complexity" evidence="1">
    <location>
        <begin position="203"/>
        <end position="217"/>
    </location>
</feature>
<feature type="non-terminal residue" evidence="3">
    <location>
        <position position="256"/>
    </location>
</feature>
<feature type="compositionally biased region" description="Low complexity" evidence="1">
    <location>
        <begin position="226"/>
        <end position="244"/>
    </location>
</feature>
<feature type="domain" description="Chromatin assembly factor 1 subunit p150 N-terminal" evidence="2">
    <location>
        <begin position="6"/>
        <end position="156"/>
    </location>
</feature>
<sequence>MSPINSMECKSSNNANKKLIQARLPFKRLNVEPKENQPPKRPCTHSSPGSEAPDTQNENESSPLSERSRPPLVNGRGPIDGFLRRRCPASSASSDSKVLIDLTECDKSSSVKCLGSPAPASSCATTKNKHQCKDRTGSSGKHKNVTNTPKTQTADYVIITDEEEEEEDSHTTSISQLDTTQDSDSEPEEQDELGNVSSLGNKSTQSPSSASSMSESSPENTKTDEATPAATPKEPKIPTTPKIPADQKKIKRRSLK</sequence>
<evidence type="ECO:0000259" key="2">
    <source>
        <dbReference type="Pfam" id="PF15557"/>
    </source>
</evidence>
<organism evidence="3 4">
    <name type="scientific">Ataeniobius toweri</name>
    <dbReference type="NCBI Taxonomy" id="208326"/>
    <lineage>
        <taxon>Eukaryota</taxon>
        <taxon>Metazoa</taxon>
        <taxon>Chordata</taxon>
        <taxon>Craniata</taxon>
        <taxon>Vertebrata</taxon>
        <taxon>Euteleostomi</taxon>
        <taxon>Actinopterygii</taxon>
        <taxon>Neopterygii</taxon>
        <taxon>Teleostei</taxon>
        <taxon>Neoteleostei</taxon>
        <taxon>Acanthomorphata</taxon>
        <taxon>Ovalentaria</taxon>
        <taxon>Atherinomorphae</taxon>
        <taxon>Cyprinodontiformes</taxon>
        <taxon>Goodeidae</taxon>
        <taxon>Ataeniobius</taxon>
    </lineage>
</organism>
<gene>
    <name evidence="3" type="ORF">ATANTOWER_001040</name>
</gene>
<feature type="region of interest" description="Disordered" evidence="1">
    <location>
        <begin position="1"/>
        <end position="256"/>
    </location>
</feature>
<comment type="caution">
    <text evidence="3">The sequence shown here is derived from an EMBL/GenBank/DDBJ whole genome shotgun (WGS) entry which is preliminary data.</text>
</comment>
<reference evidence="3 4" key="1">
    <citation type="submission" date="2021-07" db="EMBL/GenBank/DDBJ databases">
        <authorList>
            <person name="Palmer J.M."/>
        </authorList>
    </citation>
    <scope>NUCLEOTIDE SEQUENCE [LARGE SCALE GENOMIC DNA]</scope>
    <source>
        <strain evidence="3 4">AT_MEX2019</strain>
        <tissue evidence="3">Muscle</tissue>
    </source>
</reference>
<proteinExistence type="predicted"/>
<accession>A0ABU7AIG5</accession>
<dbReference type="InterPro" id="IPR029091">
    <property type="entry name" value="CAF1_p150_N"/>
</dbReference>
<feature type="compositionally biased region" description="Acidic residues" evidence="1">
    <location>
        <begin position="181"/>
        <end position="192"/>
    </location>
</feature>